<dbReference type="InterPro" id="IPR040946">
    <property type="entry name" value="CBM46"/>
</dbReference>
<dbReference type="PROSITE" id="PS00659">
    <property type="entry name" value="GLYCOSYL_HYDROL_F5"/>
    <property type="match status" value="1"/>
</dbReference>
<dbReference type="InterPro" id="IPR014756">
    <property type="entry name" value="Ig_E-set"/>
</dbReference>
<dbReference type="GO" id="GO:0008810">
    <property type="term" value="F:cellulase activity"/>
    <property type="evidence" value="ECO:0007669"/>
    <property type="project" value="UniProtKB-EC"/>
</dbReference>
<keyword evidence="7" id="KW-0624">Polysaccharide degradation</keyword>
<keyword evidence="6 8" id="KW-0326">Glycosidase</keyword>
<gene>
    <name evidence="12" type="ORF">QFZ49_005367</name>
</gene>
<evidence type="ECO:0000256" key="2">
    <source>
        <dbReference type="ARBA" id="ARBA00022729"/>
    </source>
</evidence>
<dbReference type="Gene3D" id="3.20.20.80">
    <property type="entry name" value="Glycosidases"/>
    <property type="match status" value="1"/>
</dbReference>
<evidence type="ECO:0000256" key="6">
    <source>
        <dbReference type="ARBA" id="ARBA00023295"/>
    </source>
</evidence>
<dbReference type="SUPFAM" id="SSF51445">
    <property type="entry name" value="(Trans)glycosidases"/>
    <property type="match status" value="1"/>
</dbReference>
<dbReference type="Gene3D" id="2.60.40.10">
    <property type="entry name" value="Immunoglobulins"/>
    <property type="match status" value="1"/>
</dbReference>
<dbReference type="Proteomes" id="UP001223072">
    <property type="component" value="Unassembled WGS sequence"/>
</dbReference>
<dbReference type="InterPro" id="IPR018087">
    <property type="entry name" value="Glyco_hydro_5_CS"/>
</dbReference>
<evidence type="ECO:0000313" key="12">
    <source>
        <dbReference type="EMBL" id="MDQ0935395.1"/>
    </source>
</evidence>
<dbReference type="EC" id="3.2.1.4" evidence="12"/>
<proteinExistence type="inferred from homology"/>
<accession>A0ABU0RTS1</accession>
<dbReference type="EMBL" id="JAUSZS010000007">
    <property type="protein sequence ID" value="MDQ0935395.1"/>
    <property type="molecule type" value="Genomic_DNA"/>
</dbReference>
<organism evidence="12 13">
    <name type="scientific">Streptomyces turgidiscabies</name>
    <dbReference type="NCBI Taxonomy" id="85558"/>
    <lineage>
        <taxon>Bacteria</taxon>
        <taxon>Bacillati</taxon>
        <taxon>Actinomycetota</taxon>
        <taxon>Actinomycetes</taxon>
        <taxon>Kitasatosporales</taxon>
        <taxon>Streptomycetaceae</taxon>
        <taxon>Streptomyces</taxon>
    </lineage>
</organism>
<evidence type="ECO:0000256" key="8">
    <source>
        <dbReference type="RuleBase" id="RU361153"/>
    </source>
</evidence>
<dbReference type="InterPro" id="IPR001547">
    <property type="entry name" value="Glyco_hydro_5"/>
</dbReference>
<dbReference type="InterPro" id="IPR005102">
    <property type="entry name" value="Carbo-bd_X2"/>
</dbReference>
<evidence type="ECO:0000259" key="11">
    <source>
        <dbReference type="Pfam" id="PF18448"/>
    </source>
</evidence>
<sequence>MRESHPAASRPGSALRRLAILLLALGATIGLTLGTALTAPAAEAVPGKVRVPDSAMDAVAAMQPSWNLGNTLEAIPEETSWGNPPATRELLAKVRSEGFRSVRIPVTWNDHQSATAPYTVDAAYMSRVKQVVDWALDEGLYVVLNVHHDSWQWVNKMPTDHDNVLARFNSTWTQISSAFRDEPRTLLFESINEPVFDGATAEQKTKLLDELNVSFHKIVRSSGGNNDDRLLVLPTEYCTPSQPLLDDLYRTIRSLDDDNVVATVHYYGWWPFSVNLAGGTHYDAAAQKDLTDSFTRMHDTLIAKGIPVYLGEYGLLSWPDHNHPSSVERGEALKYFEHVGAAAREAGVTTALWDPGFAYLNRITLKWRDPALFAWIKSSWTTRSGTASFDRVYLPKSSPVTAQSLTLNPNGTTFRGLWQGDTKLKEKRDYTLSSNRLTLTAKALTRLAGDREYGVNATLKARFSSGLPWQIDVVTYDRPKPLPAAKGTTEEFYILTDYRGDELAAMESTYTNGDNAGPIDWNPYQEFNKAFAPDYPNNKIILTTAFMKALRDGEKVNLTLHFYSGATVKYQVTRDGTKVTGSAS</sequence>
<name>A0ABU0RTS1_9ACTN</name>
<dbReference type="Pfam" id="PF03442">
    <property type="entry name" value="CBM_X2"/>
    <property type="match status" value="1"/>
</dbReference>
<protein>
    <submittedName>
        <fullName evidence="12">Endoglucanase</fullName>
        <ecNumber evidence="12">3.2.1.4</ecNumber>
    </submittedName>
</protein>
<keyword evidence="13" id="KW-1185">Reference proteome</keyword>
<evidence type="ECO:0000259" key="9">
    <source>
        <dbReference type="Pfam" id="PF00150"/>
    </source>
</evidence>
<dbReference type="PANTHER" id="PTHR31297:SF41">
    <property type="entry name" value="ENDOGLUCANASE, PUTATIVE (AFU_ORTHOLOGUE AFUA_5G01830)-RELATED"/>
    <property type="match status" value="1"/>
</dbReference>
<dbReference type="PANTHER" id="PTHR31297">
    <property type="entry name" value="GLUCAN ENDO-1,6-BETA-GLUCOSIDASE B"/>
    <property type="match status" value="1"/>
</dbReference>
<dbReference type="Pfam" id="PF18448">
    <property type="entry name" value="CBM46"/>
    <property type="match status" value="1"/>
</dbReference>
<dbReference type="InterPro" id="IPR050386">
    <property type="entry name" value="Glycosyl_hydrolase_5"/>
</dbReference>
<feature type="domain" description="Glycoside hydrolase family 5" evidence="9">
    <location>
        <begin position="78"/>
        <end position="354"/>
    </location>
</feature>
<evidence type="ECO:0000256" key="5">
    <source>
        <dbReference type="ARBA" id="ARBA00023277"/>
    </source>
</evidence>
<evidence type="ECO:0000256" key="7">
    <source>
        <dbReference type="ARBA" id="ARBA00023326"/>
    </source>
</evidence>
<dbReference type="InterPro" id="IPR013783">
    <property type="entry name" value="Ig-like_fold"/>
</dbReference>
<evidence type="ECO:0000313" key="13">
    <source>
        <dbReference type="Proteomes" id="UP001223072"/>
    </source>
</evidence>
<dbReference type="RefSeq" id="WP_307628967.1">
    <property type="nucleotide sequence ID" value="NZ_JAUSZS010000007.1"/>
</dbReference>
<dbReference type="Pfam" id="PF00150">
    <property type="entry name" value="Cellulase"/>
    <property type="match status" value="1"/>
</dbReference>
<dbReference type="PIRSF" id="PIRSF001043">
    <property type="entry name" value="Endoglucanase_B"/>
    <property type="match status" value="1"/>
</dbReference>
<dbReference type="SUPFAM" id="SSF81296">
    <property type="entry name" value="E set domains"/>
    <property type="match status" value="1"/>
</dbReference>
<feature type="domain" description="Endoglucanase B carbohydrate binding" evidence="11">
    <location>
        <begin position="482"/>
        <end position="581"/>
    </location>
</feature>
<keyword evidence="2" id="KW-0732">Signal</keyword>
<feature type="domain" description="Carbohydrate binding X2" evidence="10">
    <location>
        <begin position="393"/>
        <end position="473"/>
    </location>
</feature>
<comment type="similarity">
    <text evidence="1 8">Belongs to the glycosyl hydrolase 5 (cellulase A) family.</text>
</comment>
<keyword evidence="5" id="KW-0119">Carbohydrate metabolism</keyword>
<evidence type="ECO:0000259" key="10">
    <source>
        <dbReference type="Pfam" id="PF03442"/>
    </source>
</evidence>
<evidence type="ECO:0000256" key="3">
    <source>
        <dbReference type="ARBA" id="ARBA00022801"/>
    </source>
</evidence>
<dbReference type="InterPro" id="IPR016282">
    <property type="entry name" value="Glyco_hydro_5_endoGlcnase_B"/>
</dbReference>
<evidence type="ECO:0000256" key="1">
    <source>
        <dbReference type="ARBA" id="ARBA00005641"/>
    </source>
</evidence>
<keyword evidence="4" id="KW-0136">Cellulose degradation</keyword>
<reference evidence="12 13" key="1">
    <citation type="submission" date="2023-07" db="EMBL/GenBank/DDBJ databases">
        <title>Comparative genomics of wheat-associated soil bacteria to identify genetic determinants of phenazine resistance.</title>
        <authorList>
            <person name="Mouncey N."/>
        </authorList>
    </citation>
    <scope>NUCLEOTIDE SEQUENCE [LARGE SCALE GENOMIC DNA]</scope>
    <source>
        <strain evidence="12 13">W2I16</strain>
    </source>
</reference>
<dbReference type="InterPro" id="IPR017853">
    <property type="entry name" value="GH"/>
</dbReference>
<evidence type="ECO:0000256" key="4">
    <source>
        <dbReference type="ARBA" id="ARBA00023001"/>
    </source>
</evidence>
<comment type="caution">
    <text evidence="12">The sequence shown here is derived from an EMBL/GenBank/DDBJ whole genome shotgun (WGS) entry which is preliminary data.</text>
</comment>
<keyword evidence="3 8" id="KW-0378">Hydrolase</keyword>